<feature type="compositionally biased region" description="Low complexity" evidence="3">
    <location>
        <begin position="19"/>
        <end position="29"/>
    </location>
</feature>
<evidence type="ECO:0000256" key="2">
    <source>
        <dbReference type="ARBA" id="ARBA00022490"/>
    </source>
</evidence>
<dbReference type="PROSITE" id="PS50020">
    <property type="entry name" value="WW_DOMAIN_2"/>
    <property type="match status" value="1"/>
</dbReference>
<dbReference type="GO" id="GO:0005737">
    <property type="term" value="C:cytoplasm"/>
    <property type="evidence" value="ECO:0007669"/>
    <property type="project" value="UniProtKB-SubCell"/>
</dbReference>
<dbReference type="PANTHER" id="PTHR14791:SF39">
    <property type="entry name" value="OS12G0233100 PROTEIN"/>
    <property type="match status" value="1"/>
</dbReference>
<dbReference type="Proteomes" id="UP001151287">
    <property type="component" value="Unassembled WGS sequence"/>
</dbReference>
<evidence type="ECO:0000313" key="5">
    <source>
        <dbReference type="EMBL" id="KAJ1686153.1"/>
    </source>
</evidence>
<feature type="compositionally biased region" description="Polar residues" evidence="3">
    <location>
        <begin position="1"/>
        <end position="10"/>
    </location>
</feature>
<organism evidence="5 6">
    <name type="scientific">Rhynchospora breviuscula</name>
    <dbReference type="NCBI Taxonomy" id="2022672"/>
    <lineage>
        <taxon>Eukaryota</taxon>
        <taxon>Viridiplantae</taxon>
        <taxon>Streptophyta</taxon>
        <taxon>Embryophyta</taxon>
        <taxon>Tracheophyta</taxon>
        <taxon>Spermatophyta</taxon>
        <taxon>Magnoliopsida</taxon>
        <taxon>Liliopsida</taxon>
        <taxon>Poales</taxon>
        <taxon>Cyperaceae</taxon>
        <taxon>Cyperoideae</taxon>
        <taxon>Rhynchosporeae</taxon>
        <taxon>Rhynchospora</taxon>
    </lineage>
</organism>
<name>A0A9Q0C2N0_9POAL</name>
<dbReference type="InterPro" id="IPR051105">
    <property type="entry name" value="WWC/KIBRA_Hippo_Reg"/>
</dbReference>
<feature type="region of interest" description="Disordered" evidence="3">
    <location>
        <begin position="175"/>
        <end position="197"/>
    </location>
</feature>
<accession>A0A9Q0C2N0</accession>
<dbReference type="CDD" id="cd00201">
    <property type="entry name" value="WW"/>
    <property type="match status" value="1"/>
</dbReference>
<feature type="region of interest" description="Disordered" evidence="3">
    <location>
        <begin position="1"/>
        <end position="55"/>
    </location>
</feature>
<protein>
    <recommendedName>
        <fullName evidence="4">WW domain-containing protein</fullName>
    </recommendedName>
</protein>
<dbReference type="Pfam" id="PF00397">
    <property type="entry name" value="WW"/>
    <property type="match status" value="1"/>
</dbReference>
<feature type="domain" description="WW" evidence="4">
    <location>
        <begin position="67"/>
        <end position="101"/>
    </location>
</feature>
<evidence type="ECO:0000259" key="4">
    <source>
        <dbReference type="PROSITE" id="PS50020"/>
    </source>
</evidence>
<dbReference type="InterPro" id="IPR001202">
    <property type="entry name" value="WW_dom"/>
</dbReference>
<evidence type="ECO:0000256" key="1">
    <source>
        <dbReference type="ARBA" id="ARBA00004496"/>
    </source>
</evidence>
<dbReference type="AlphaFoldDB" id="A0A9Q0C2N0"/>
<evidence type="ECO:0000313" key="6">
    <source>
        <dbReference type="Proteomes" id="UP001151287"/>
    </source>
</evidence>
<dbReference type="EMBL" id="JAMQYH010000005">
    <property type="protein sequence ID" value="KAJ1686153.1"/>
    <property type="molecule type" value="Genomic_DNA"/>
</dbReference>
<reference evidence="5" key="1">
    <citation type="journal article" date="2022" name="Cell">
        <title>Repeat-based holocentromeres influence genome architecture and karyotype evolution.</title>
        <authorList>
            <person name="Hofstatter P.G."/>
            <person name="Thangavel G."/>
            <person name="Lux T."/>
            <person name="Neumann P."/>
            <person name="Vondrak T."/>
            <person name="Novak P."/>
            <person name="Zhang M."/>
            <person name="Costa L."/>
            <person name="Castellani M."/>
            <person name="Scott A."/>
            <person name="Toegelov H."/>
            <person name="Fuchs J."/>
            <person name="Mata-Sucre Y."/>
            <person name="Dias Y."/>
            <person name="Vanzela A.L.L."/>
            <person name="Huettel B."/>
            <person name="Almeida C.C.S."/>
            <person name="Simkova H."/>
            <person name="Souza G."/>
            <person name="Pedrosa-Harand A."/>
            <person name="Macas J."/>
            <person name="Mayer K.F.X."/>
            <person name="Houben A."/>
            <person name="Marques A."/>
        </authorList>
    </citation>
    <scope>NUCLEOTIDE SEQUENCE</scope>
    <source>
        <strain evidence="5">RhyBre1mFocal</strain>
    </source>
</reference>
<keyword evidence="2" id="KW-0963">Cytoplasm</keyword>
<evidence type="ECO:0000256" key="3">
    <source>
        <dbReference type="SAM" id="MobiDB-lite"/>
    </source>
</evidence>
<comment type="caution">
    <text evidence="5">The sequence shown here is derived from an EMBL/GenBank/DDBJ whole genome shotgun (WGS) entry which is preliminary data.</text>
</comment>
<dbReference type="SMART" id="SM00456">
    <property type="entry name" value="WW"/>
    <property type="match status" value="1"/>
</dbReference>
<proteinExistence type="predicted"/>
<dbReference type="InterPro" id="IPR036020">
    <property type="entry name" value="WW_dom_sf"/>
</dbReference>
<dbReference type="SUPFAM" id="SSF51045">
    <property type="entry name" value="WW domain"/>
    <property type="match status" value="1"/>
</dbReference>
<dbReference type="OrthoDB" id="670666at2759"/>
<keyword evidence="6" id="KW-1185">Reference proteome</keyword>
<gene>
    <name evidence="5" type="ORF">LUZ63_017543</name>
</gene>
<sequence length="197" mass="22094">MSGMMQQATEESLCKSRPELSLGPSLSSPERSERSCSSESDGITSRKRRKHVDVSDDHVELQLGRHEPLPLHWEQCLDLESGRIYYMNRKTLKRSWVRPKVEQTLNLELNISTTTILNGITNSNTKEDPKKITSPASNNMVAIACANCHLLVMLCKSSPSCPNCKFMHSLIPAMPQQPSPPRKLESVKSLETLSLLH</sequence>
<comment type="subcellular location">
    <subcellularLocation>
        <location evidence="1">Cytoplasm</location>
    </subcellularLocation>
</comment>
<dbReference type="PANTHER" id="PTHR14791">
    <property type="entry name" value="BOMB/KIRA PROTEINS"/>
    <property type="match status" value="1"/>
</dbReference>
<dbReference type="Gene3D" id="2.20.70.10">
    <property type="match status" value="1"/>
</dbReference>